<feature type="transmembrane region" description="Helical" evidence="6">
    <location>
        <begin position="7"/>
        <end position="25"/>
    </location>
</feature>
<feature type="transmembrane region" description="Helical" evidence="6">
    <location>
        <begin position="147"/>
        <end position="168"/>
    </location>
</feature>
<feature type="transmembrane region" description="Helical" evidence="6">
    <location>
        <begin position="383"/>
        <end position="404"/>
    </location>
</feature>
<feature type="transmembrane region" description="Helical" evidence="6">
    <location>
        <begin position="174"/>
        <end position="200"/>
    </location>
</feature>
<evidence type="ECO:0000313" key="8">
    <source>
        <dbReference type="EMBL" id="KAJ3048005.1"/>
    </source>
</evidence>
<feature type="transmembrane region" description="Helical" evidence="6">
    <location>
        <begin position="295"/>
        <end position="316"/>
    </location>
</feature>
<feature type="compositionally biased region" description="Polar residues" evidence="5">
    <location>
        <begin position="549"/>
        <end position="562"/>
    </location>
</feature>
<feature type="transmembrane region" description="Helical" evidence="6">
    <location>
        <begin position="31"/>
        <end position="52"/>
    </location>
</feature>
<name>A0AAD5S9M7_9FUNG</name>
<evidence type="ECO:0000259" key="7">
    <source>
        <dbReference type="Pfam" id="PF01490"/>
    </source>
</evidence>
<evidence type="ECO:0000256" key="1">
    <source>
        <dbReference type="ARBA" id="ARBA00004370"/>
    </source>
</evidence>
<keyword evidence="4 6" id="KW-0472">Membrane</keyword>
<proteinExistence type="predicted"/>
<comment type="caution">
    <text evidence="8">The sequence shown here is derived from an EMBL/GenBank/DDBJ whole genome shotgun (WGS) entry which is preliminary data.</text>
</comment>
<organism evidence="8 9">
    <name type="scientific">Rhizophlyctis rosea</name>
    <dbReference type="NCBI Taxonomy" id="64517"/>
    <lineage>
        <taxon>Eukaryota</taxon>
        <taxon>Fungi</taxon>
        <taxon>Fungi incertae sedis</taxon>
        <taxon>Chytridiomycota</taxon>
        <taxon>Chytridiomycota incertae sedis</taxon>
        <taxon>Chytridiomycetes</taxon>
        <taxon>Rhizophlyctidales</taxon>
        <taxon>Rhizophlyctidaceae</taxon>
        <taxon>Rhizophlyctis</taxon>
    </lineage>
</organism>
<evidence type="ECO:0000313" key="9">
    <source>
        <dbReference type="Proteomes" id="UP001212841"/>
    </source>
</evidence>
<evidence type="ECO:0000256" key="6">
    <source>
        <dbReference type="SAM" id="Phobius"/>
    </source>
</evidence>
<feature type="domain" description="Amino acid transporter transmembrane" evidence="7">
    <location>
        <begin position="5"/>
        <end position="316"/>
    </location>
</feature>
<protein>
    <recommendedName>
        <fullName evidence="7">Amino acid transporter transmembrane domain-containing protein</fullName>
    </recommendedName>
</protein>
<dbReference type="PANTHER" id="PTHR16189">
    <property type="entry name" value="TRANSMEMBRANE PROTEIN 104-RELATED"/>
    <property type="match status" value="1"/>
</dbReference>
<keyword evidence="3 6" id="KW-1133">Transmembrane helix</keyword>
<feature type="non-terminal residue" evidence="8">
    <location>
        <position position="1"/>
    </location>
</feature>
<dbReference type="Pfam" id="PF01490">
    <property type="entry name" value="Aa_trans"/>
    <property type="match status" value="1"/>
</dbReference>
<reference evidence="8" key="1">
    <citation type="submission" date="2020-05" db="EMBL/GenBank/DDBJ databases">
        <title>Phylogenomic resolution of chytrid fungi.</title>
        <authorList>
            <person name="Stajich J.E."/>
            <person name="Amses K."/>
            <person name="Simmons R."/>
            <person name="Seto K."/>
            <person name="Myers J."/>
            <person name="Bonds A."/>
            <person name="Quandt C.A."/>
            <person name="Barry K."/>
            <person name="Liu P."/>
            <person name="Grigoriev I."/>
            <person name="Longcore J.E."/>
            <person name="James T.Y."/>
        </authorList>
    </citation>
    <scope>NUCLEOTIDE SEQUENCE</scope>
    <source>
        <strain evidence="8">JEL0318</strain>
    </source>
</reference>
<feature type="region of interest" description="Disordered" evidence="5">
    <location>
        <begin position="478"/>
        <end position="563"/>
    </location>
</feature>
<evidence type="ECO:0000256" key="5">
    <source>
        <dbReference type="SAM" id="MobiDB-lite"/>
    </source>
</evidence>
<keyword evidence="2 6" id="KW-0812">Transmembrane</keyword>
<evidence type="ECO:0000256" key="2">
    <source>
        <dbReference type="ARBA" id="ARBA00022692"/>
    </source>
</evidence>
<feature type="compositionally biased region" description="Polar residues" evidence="5">
    <location>
        <begin position="512"/>
        <end position="524"/>
    </location>
</feature>
<comment type="subcellular location">
    <subcellularLocation>
        <location evidence="1">Membrane</location>
    </subcellularLocation>
</comment>
<accession>A0AAD5S9M7</accession>
<sequence length="764" mass="83070">AFLGGVSLLVSSITGPGIITIPLIFQEAGWIMPTVLFIAVAFLSGIGALFLLESMTYFPGNDKFQMNVEFTVLVHQFYGRRWYYLMHVILFGSLQSFNIASIISAVQSFDYFFISLFGTTCGYGISPESGFICRSELSNSNSPFGDNYMLFTFGFVLLVILVLPLVSLDLNDSMIVQLLSVAYLMLAILVFIILSFIAGLKTQNMPAKGSNMSQALGNIMFNYTLANTVPSWVNTKHKSVPIKKTIWTSIWVATAMYLIIGWFGGAAFPMPGSNLISAIQSSDDVSSSGKVVNNILSVTYPILVLLTSIPVSMIIIRMNLISSRICSKGGFGSWDVEYRGDWKELTESGLCLTGWASFWGTWLPFVIAVPFQTGNWVTIFANWTSLVFQSLCNFVAPFMVYLYLHKRNLVMQESVIEELEFLEIDTNLKKYREDDDDFDYCYHLPHADLSKLGARTYNPFGPSQSSLAAGPQMNFNARQQEQQQGGHSDPNTQPGSQMGSTMMSGYPHRSVSGLSTAGMSTASGGPSKRQLMKQMLGPMGGGAGRLRGNTSGPNSSVGSRMASSMALGGGMPGQRGPGSVLASRRGSNSSRAYVPYGMPQQQSSTLGVSGLASFQRRLSMIGGGPNQLQSHSLPVPGSNIPPLPSNASQRSGMFGGYGGNNPNRIHPMSDYDDVEAKGSMMLDKAAEESMKEEMREIPEVEDVTGSLGYFRAMPPWLGRWGIHPRWVAWVSFVLLFGGSLVVLALEIINVAQHGIDVKGGGGAE</sequence>
<evidence type="ECO:0000256" key="4">
    <source>
        <dbReference type="ARBA" id="ARBA00023136"/>
    </source>
</evidence>
<feature type="transmembrane region" description="Helical" evidence="6">
    <location>
        <begin position="246"/>
        <end position="268"/>
    </location>
</feature>
<feature type="transmembrane region" description="Helical" evidence="6">
    <location>
        <begin position="726"/>
        <end position="748"/>
    </location>
</feature>
<feature type="compositionally biased region" description="Polar residues" evidence="5">
    <location>
        <begin position="478"/>
        <end position="503"/>
    </location>
</feature>
<evidence type="ECO:0000256" key="3">
    <source>
        <dbReference type="ARBA" id="ARBA00022989"/>
    </source>
</evidence>
<dbReference type="InterPro" id="IPR013057">
    <property type="entry name" value="AA_transpt_TM"/>
</dbReference>
<dbReference type="AlphaFoldDB" id="A0AAD5S9M7"/>
<feature type="transmembrane region" description="Helical" evidence="6">
    <location>
        <begin position="82"/>
        <end position="103"/>
    </location>
</feature>
<keyword evidence="9" id="KW-1185">Reference proteome</keyword>
<dbReference type="GO" id="GO:0016020">
    <property type="term" value="C:membrane"/>
    <property type="evidence" value="ECO:0007669"/>
    <property type="project" value="UniProtKB-SubCell"/>
</dbReference>
<dbReference type="Proteomes" id="UP001212841">
    <property type="component" value="Unassembled WGS sequence"/>
</dbReference>
<dbReference type="EMBL" id="JADGJD010000863">
    <property type="protein sequence ID" value="KAJ3048005.1"/>
    <property type="molecule type" value="Genomic_DNA"/>
</dbReference>
<feature type="transmembrane region" description="Helical" evidence="6">
    <location>
        <begin position="349"/>
        <end position="371"/>
    </location>
</feature>
<gene>
    <name evidence="8" type="ORF">HK097_010969</name>
</gene>
<dbReference type="PANTHER" id="PTHR16189:SF3">
    <property type="entry name" value="AMINO ACID TRANSPORTER TRANSMEMBRANE DOMAIN-CONTAINING PROTEIN"/>
    <property type="match status" value="1"/>
</dbReference>